<feature type="compositionally biased region" description="Polar residues" evidence="1">
    <location>
        <begin position="186"/>
        <end position="201"/>
    </location>
</feature>
<dbReference type="RefSeq" id="XP_047290972.1">
    <property type="nucleotide sequence ID" value="XM_047435016.1"/>
</dbReference>
<reference evidence="2" key="1">
    <citation type="submission" date="2003-07" db="EMBL/GenBank/DDBJ databases">
        <title>NEDO human cDNA sequencing project.</title>
        <authorList>
            <person name="Oshima A."/>
            <person name="Takahashi-Fujii A."/>
            <person name="Tanase T."/>
            <person name="Imose N."/>
            <person name="Takeuchi K."/>
            <person name="Arita M."/>
            <person name="Musashino K."/>
            <person name="Yuuki H."/>
            <person name="Hara H."/>
            <person name="Suzuki Y."/>
            <person name="Hata H."/>
            <person name="Nakagawa K."/>
            <person name="Mizuno S."/>
            <person name="Morinaga M."/>
            <person name="Kawamura M."/>
            <person name="Sugiyama T."/>
            <person name="Irie R."/>
            <person name="Otsuki T."/>
            <person name="Sato H."/>
            <person name="Nishikawa T."/>
            <person name="Sugiyama A."/>
            <person name="Kawakami B."/>
            <person name="Nagai K."/>
            <person name="Isogai T."/>
            <person name="Sugano S."/>
        </authorList>
    </citation>
    <scope>NUCLEOTIDE SEQUENCE</scope>
    <source>
        <tissue evidence="2">Synovial membrane</tissue>
    </source>
</reference>
<name>Q6ZNS3_HUMAN</name>
<dbReference type="KEGG" id="hsa:124907797"/>
<dbReference type="AlphaFoldDB" id="Q6ZNS3"/>
<accession>Q6ZNS3</accession>
<dbReference type="RefSeq" id="XP_047302554.1">
    <property type="nucleotide sequence ID" value="XM_047446598.1"/>
</dbReference>
<protein>
    <submittedName>
        <fullName evidence="2">cDNA FLJ27243 fis, clone SYN08134</fullName>
    </submittedName>
</protein>
<proteinExistence type="evidence at transcript level"/>
<dbReference type="GeneID" id="124907797"/>
<dbReference type="GeneID" id="124903698"/>
<evidence type="ECO:0000313" key="2">
    <source>
        <dbReference type="EMBL" id="BAC85422.1"/>
    </source>
</evidence>
<dbReference type="KEGG" id="hsa:124903698"/>
<feature type="region of interest" description="Disordered" evidence="1">
    <location>
        <begin position="179"/>
        <end position="201"/>
    </location>
</feature>
<sequence length="201" mass="20944">MFLVVAVNSLTLYQPSFRPLLGDACCLCVAAAAGALCRDLGPHHTHTRGPNDGSCGLSRWRHRQHGDSPEDFFLARGAHLASTRGRNEHSPKGSLQKCLLSIRVQTTRLSHLRAGVTLRCVLLCVSESPVGLRSVACSGDLLGDPLTGFLAFLVSCLTPSGTPGNTSLTKLSPTSSSQGLALGPLSPSSCDAASPSISLGL</sequence>
<organism evidence="2">
    <name type="scientific">Homo sapiens</name>
    <name type="common">Human</name>
    <dbReference type="NCBI Taxonomy" id="9606"/>
    <lineage>
        <taxon>Eukaryota</taxon>
        <taxon>Metazoa</taxon>
        <taxon>Chordata</taxon>
        <taxon>Craniata</taxon>
        <taxon>Vertebrata</taxon>
        <taxon>Euteleostomi</taxon>
        <taxon>Mammalia</taxon>
        <taxon>Eutheria</taxon>
        <taxon>Euarchontoglires</taxon>
        <taxon>Primates</taxon>
        <taxon>Haplorrhini</taxon>
        <taxon>Catarrhini</taxon>
        <taxon>Hominidae</taxon>
        <taxon>Homo</taxon>
    </lineage>
</organism>
<dbReference type="EMBL" id="AK130753">
    <property type="protein sequence ID" value="BAC85422.1"/>
    <property type="molecule type" value="mRNA"/>
</dbReference>
<evidence type="ECO:0000256" key="1">
    <source>
        <dbReference type="SAM" id="MobiDB-lite"/>
    </source>
</evidence>